<feature type="transmembrane region" description="Helical" evidence="2">
    <location>
        <begin position="127"/>
        <end position="149"/>
    </location>
</feature>
<evidence type="ECO:0000256" key="2">
    <source>
        <dbReference type="SAM" id="Phobius"/>
    </source>
</evidence>
<organism evidence="3 4">
    <name type="scientific">Ensete ventricosum</name>
    <name type="common">Abyssinian banana</name>
    <name type="synonym">Musa ensete</name>
    <dbReference type="NCBI Taxonomy" id="4639"/>
    <lineage>
        <taxon>Eukaryota</taxon>
        <taxon>Viridiplantae</taxon>
        <taxon>Streptophyta</taxon>
        <taxon>Embryophyta</taxon>
        <taxon>Tracheophyta</taxon>
        <taxon>Spermatophyta</taxon>
        <taxon>Magnoliopsida</taxon>
        <taxon>Liliopsida</taxon>
        <taxon>Zingiberales</taxon>
        <taxon>Musaceae</taxon>
        <taxon>Ensete</taxon>
    </lineage>
</organism>
<dbReference type="InterPro" id="IPR021855">
    <property type="entry name" value="PAM68-like"/>
</dbReference>
<sequence>METLLHQVGLPSPPLAERAFPRIRSSSNLVHHTHLLHVLRSSKRRAARLQAQGRGFGVSVSDRKARPEDDDGVYRSDEGDDEIPQVVFDRMIRRILFSVGAPMASGIGVLYLESFLKKSQLWEAPGWLPLLTILLSFGTSALGIAYGTLSTSWDPNKEGSLLGWEQAQKNWPELWKDDEDESK</sequence>
<reference evidence="3 4" key="1">
    <citation type="journal article" date="2014" name="Agronomy (Basel)">
        <title>A Draft Genome Sequence for Ensete ventricosum, the Drought-Tolerant Tree Against Hunger.</title>
        <authorList>
            <person name="Harrison J."/>
            <person name="Moore K.A."/>
            <person name="Paszkiewicz K."/>
            <person name="Jones T."/>
            <person name="Grant M."/>
            <person name="Ambacheew D."/>
            <person name="Muzemil S."/>
            <person name="Studholme D.J."/>
        </authorList>
    </citation>
    <scope>NUCLEOTIDE SEQUENCE [LARGE SCALE GENOMIC DNA]</scope>
</reference>
<dbReference type="PANTHER" id="PTHR34575:SF6">
    <property type="entry name" value="EXPRESSED PROTEIN"/>
    <property type="match status" value="1"/>
</dbReference>
<dbReference type="Proteomes" id="UP000287651">
    <property type="component" value="Unassembled WGS sequence"/>
</dbReference>
<keyword evidence="2" id="KW-1133">Transmembrane helix</keyword>
<evidence type="ECO:0000256" key="1">
    <source>
        <dbReference type="SAM" id="MobiDB-lite"/>
    </source>
</evidence>
<protein>
    <submittedName>
        <fullName evidence="3">Uncharacterized protein</fullName>
    </submittedName>
</protein>
<name>A0A426YDX5_ENSVE</name>
<feature type="compositionally biased region" description="Basic and acidic residues" evidence="1">
    <location>
        <begin position="61"/>
        <end position="77"/>
    </location>
</feature>
<feature type="transmembrane region" description="Helical" evidence="2">
    <location>
        <begin position="95"/>
        <end position="112"/>
    </location>
</feature>
<accession>A0A426YDX5</accession>
<keyword evidence="2" id="KW-0472">Membrane</keyword>
<evidence type="ECO:0000313" key="4">
    <source>
        <dbReference type="Proteomes" id="UP000287651"/>
    </source>
</evidence>
<dbReference type="EMBL" id="AMZH03013057">
    <property type="protein sequence ID" value="RRT49890.1"/>
    <property type="molecule type" value="Genomic_DNA"/>
</dbReference>
<keyword evidence="2" id="KW-0812">Transmembrane</keyword>
<dbReference type="Pfam" id="PF11947">
    <property type="entry name" value="DUF3464"/>
    <property type="match status" value="1"/>
</dbReference>
<dbReference type="AlphaFoldDB" id="A0A426YDX5"/>
<evidence type="ECO:0000313" key="3">
    <source>
        <dbReference type="EMBL" id="RRT49890.1"/>
    </source>
</evidence>
<feature type="region of interest" description="Disordered" evidence="1">
    <location>
        <begin position="58"/>
        <end position="78"/>
    </location>
</feature>
<gene>
    <name evidence="3" type="ORF">B296_00035735</name>
</gene>
<proteinExistence type="predicted"/>
<dbReference type="PANTHER" id="PTHR34575">
    <property type="entry name" value="PROTEIN PAM68, CHLOROPLASTIC"/>
    <property type="match status" value="1"/>
</dbReference>
<comment type="caution">
    <text evidence="3">The sequence shown here is derived from an EMBL/GenBank/DDBJ whole genome shotgun (WGS) entry which is preliminary data.</text>
</comment>